<dbReference type="AlphaFoldDB" id="A0A2Z5ZIE5"/>
<proteinExistence type="predicted"/>
<dbReference type="EMBL" id="AP018515">
    <property type="protein sequence ID" value="BBC80246.1"/>
    <property type="molecule type" value="Genomic_DNA"/>
</dbReference>
<dbReference type="Proteomes" id="UP000270034">
    <property type="component" value="Chromosome"/>
</dbReference>
<gene>
    <name evidence="2" type="ORF">AcetOrient_orf02849</name>
</gene>
<evidence type="ECO:0000313" key="2">
    <source>
        <dbReference type="EMBL" id="BBC80246.1"/>
    </source>
</evidence>
<dbReference type="KEGG" id="aot:AcetOri_orf02849"/>
<reference evidence="2 3" key="1">
    <citation type="submission" date="2018-02" db="EMBL/GenBank/DDBJ databases">
        <title>Acetobacter orientalis genome.</title>
        <authorList>
            <person name="Nakashima N."/>
            <person name="Tamura T."/>
        </authorList>
    </citation>
    <scope>NUCLEOTIDE SEQUENCE [LARGE SCALE GENOMIC DNA]</scope>
    <source>
        <strain evidence="2 3">FAN1</strain>
    </source>
</reference>
<accession>A0A2Z5ZIE5</accession>
<name>A0A2Z5ZIE5_9PROT</name>
<evidence type="ECO:0000256" key="1">
    <source>
        <dbReference type="SAM" id="MobiDB-lite"/>
    </source>
</evidence>
<organism evidence="2 3">
    <name type="scientific">Acetobacter orientalis</name>
    <dbReference type="NCBI Taxonomy" id="146474"/>
    <lineage>
        <taxon>Bacteria</taxon>
        <taxon>Pseudomonadati</taxon>
        <taxon>Pseudomonadota</taxon>
        <taxon>Alphaproteobacteria</taxon>
        <taxon>Acetobacterales</taxon>
        <taxon>Acetobacteraceae</taxon>
        <taxon>Acetobacter</taxon>
    </lineage>
</organism>
<sequence>MVNTIQRSKASHHGKISGSGAPRDRTGGNYDLIFGHVNAGFSASPFSCTLHDTMSITGTRRFVRFVRKMVGENCKWLQAVLACLFWGNVRHRIVLEHTPNLNTPCPRTYSYSMRKPYA</sequence>
<protein>
    <submittedName>
        <fullName evidence="2">MFS transporter</fullName>
    </submittedName>
</protein>
<evidence type="ECO:0000313" key="3">
    <source>
        <dbReference type="Proteomes" id="UP000270034"/>
    </source>
</evidence>
<feature type="region of interest" description="Disordered" evidence="1">
    <location>
        <begin position="1"/>
        <end position="23"/>
    </location>
</feature>